<dbReference type="SUPFAM" id="SSF55874">
    <property type="entry name" value="ATPase domain of HSP90 chaperone/DNA topoisomerase II/histidine kinase"/>
    <property type="match status" value="1"/>
</dbReference>
<name>A0A9X2T6T6_9BACT</name>
<evidence type="ECO:0000256" key="5">
    <source>
        <dbReference type="ARBA" id="ARBA00022553"/>
    </source>
</evidence>
<dbReference type="InterPro" id="IPR036890">
    <property type="entry name" value="HATPase_C_sf"/>
</dbReference>
<sequence>MLALDLGLPDSDGIETVKAAVAAAPAVPIVVLTGRDDLQAALKAQEAGAMEYLQKEELTPALVGRTLRWSVQRRGMQAKLQQRDAWIRSITERLSAGVFRAGPTGRIEYANEALAEMLGASRADQLIGQDLTGFYADPTDRGRILAKEGASEVEIEFGGQGGSGFVGLLSVTVAYDENGTVVHYDGTVTDITGRVRRKKQLRMLSEAVEQAAESVIITEARPLNEPGPRVQYVNSAHEEMTGYSEAEMIGETPRVLQGPKTDRDVLDSLREALEAGEKWQGETINYRKNGKPYRVQWNVAPVRGKDGEIEHWVSVQRDVTEQKEREQELVEAKREAQRMNQLKSAFLANMSHEIRTPLTSILGFAEAIGEETGSAGEPEETHLPEEIDLAALRRFSSLIERSGHRLMNTLTGVLNLSKLQAGEMNLDLKPVDLAAEAEEVARELRPRAEKNGIDLKAETGDGPVWARADAGGLQIALRNLLSNAIKYTEEGEVRVRARRAENMAAVEVEDTGIGMDSETAQELFEAFKQASEGVGREYEGTGLGLTVTREVLDQMGGSIEVETEKGEGSRFTVRLPVAGQAEGA</sequence>
<dbReference type="InterPro" id="IPR035965">
    <property type="entry name" value="PAS-like_dom_sf"/>
</dbReference>
<evidence type="ECO:0000313" key="14">
    <source>
        <dbReference type="Proteomes" id="UP001155144"/>
    </source>
</evidence>
<evidence type="ECO:0000256" key="1">
    <source>
        <dbReference type="ARBA" id="ARBA00000085"/>
    </source>
</evidence>
<dbReference type="PROSITE" id="PS50112">
    <property type="entry name" value="PAS"/>
    <property type="match status" value="2"/>
</dbReference>
<protein>
    <recommendedName>
        <fullName evidence="3">histidine kinase</fullName>
        <ecNumber evidence="3">2.7.13.3</ecNumber>
    </recommendedName>
</protein>
<dbReference type="Pfam" id="PF00512">
    <property type="entry name" value="HisKA"/>
    <property type="match status" value="1"/>
</dbReference>
<dbReference type="CDD" id="cd16922">
    <property type="entry name" value="HATPase_EvgS-ArcB-TorS-like"/>
    <property type="match status" value="1"/>
</dbReference>
<evidence type="ECO:0000256" key="8">
    <source>
        <dbReference type="ARBA" id="ARBA00022777"/>
    </source>
</evidence>
<dbReference type="NCBIfam" id="TIGR00229">
    <property type="entry name" value="sensory_box"/>
    <property type="match status" value="2"/>
</dbReference>
<dbReference type="EMBL" id="JANUBL010000005">
    <property type="protein sequence ID" value="MCS4122229.1"/>
    <property type="molecule type" value="Genomic_DNA"/>
</dbReference>
<dbReference type="GO" id="GO:0000155">
    <property type="term" value="F:phosphorelay sensor kinase activity"/>
    <property type="evidence" value="ECO:0007669"/>
    <property type="project" value="InterPro"/>
</dbReference>
<dbReference type="PANTHER" id="PTHR43711">
    <property type="entry name" value="TWO-COMPONENT HISTIDINE KINASE"/>
    <property type="match status" value="1"/>
</dbReference>
<proteinExistence type="predicted"/>
<dbReference type="Proteomes" id="UP001155144">
    <property type="component" value="Unassembled WGS sequence"/>
</dbReference>
<organism evidence="13 14">
    <name type="scientific">Salinibacter ruber</name>
    <dbReference type="NCBI Taxonomy" id="146919"/>
    <lineage>
        <taxon>Bacteria</taxon>
        <taxon>Pseudomonadati</taxon>
        <taxon>Rhodothermota</taxon>
        <taxon>Rhodothermia</taxon>
        <taxon>Rhodothermales</taxon>
        <taxon>Salinibacteraceae</taxon>
        <taxon>Salinibacter</taxon>
    </lineage>
</organism>
<comment type="catalytic activity">
    <reaction evidence="1">
        <text>ATP + protein L-histidine = ADP + protein N-phospho-L-histidine.</text>
        <dbReference type="EC" id="2.7.13.3"/>
    </reaction>
</comment>
<dbReference type="InterPro" id="IPR004358">
    <property type="entry name" value="Sig_transdc_His_kin-like_C"/>
</dbReference>
<comment type="subcellular location">
    <subcellularLocation>
        <location evidence="2">Cell membrane</location>
    </subcellularLocation>
</comment>
<reference evidence="13" key="1">
    <citation type="submission" date="2022-08" db="EMBL/GenBank/DDBJ databases">
        <title>Genomic Encyclopedia of Type Strains, Phase V (KMG-V): Genome sequencing to study the core and pangenomes of soil and plant-associated prokaryotes.</title>
        <authorList>
            <person name="Whitman W."/>
        </authorList>
    </citation>
    <scope>NUCLEOTIDE SEQUENCE</scope>
    <source>
        <strain evidence="13">SP3026</strain>
    </source>
</reference>
<keyword evidence="6" id="KW-0808">Transferase</keyword>
<dbReference type="InterPro" id="IPR003661">
    <property type="entry name" value="HisK_dim/P_dom"/>
</dbReference>
<dbReference type="SMART" id="SM00388">
    <property type="entry name" value="HisKA"/>
    <property type="match status" value="1"/>
</dbReference>
<dbReference type="InterPro" id="IPR003594">
    <property type="entry name" value="HATPase_dom"/>
</dbReference>
<dbReference type="Pfam" id="PF02518">
    <property type="entry name" value="HATPase_c"/>
    <property type="match status" value="1"/>
</dbReference>
<dbReference type="InterPro" id="IPR001610">
    <property type="entry name" value="PAC"/>
</dbReference>
<dbReference type="Pfam" id="PF00072">
    <property type="entry name" value="Response_reg"/>
    <property type="match status" value="1"/>
</dbReference>
<dbReference type="InterPro" id="IPR001789">
    <property type="entry name" value="Sig_transdc_resp-reg_receiver"/>
</dbReference>
<dbReference type="SUPFAM" id="SSF55785">
    <property type="entry name" value="PYP-like sensor domain (PAS domain)"/>
    <property type="match status" value="2"/>
</dbReference>
<keyword evidence="5 12" id="KW-0597">Phosphoprotein</keyword>
<evidence type="ECO:0000256" key="10">
    <source>
        <dbReference type="ARBA" id="ARBA00023012"/>
    </source>
</evidence>
<dbReference type="AlphaFoldDB" id="A0A9X2T6T6"/>
<evidence type="ECO:0000256" key="9">
    <source>
        <dbReference type="ARBA" id="ARBA00022840"/>
    </source>
</evidence>
<dbReference type="SMART" id="SM00387">
    <property type="entry name" value="HATPase_c"/>
    <property type="match status" value="1"/>
</dbReference>
<dbReference type="InterPro" id="IPR036097">
    <property type="entry name" value="HisK_dim/P_sf"/>
</dbReference>
<evidence type="ECO:0000256" key="2">
    <source>
        <dbReference type="ARBA" id="ARBA00004236"/>
    </source>
</evidence>
<dbReference type="SUPFAM" id="SSF47384">
    <property type="entry name" value="Homodimeric domain of signal transducing histidine kinase"/>
    <property type="match status" value="1"/>
</dbReference>
<evidence type="ECO:0000256" key="4">
    <source>
        <dbReference type="ARBA" id="ARBA00022475"/>
    </source>
</evidence>
<dbReference type="FunFam" id="3.30.565.10:FF:000023">
    <property type="entry name" value="PAS domain-containing sensor histidine kinase"/>
    <property type="match status" value="1"/>
</dbReference>
<dbReference type="Pfam" id="PF13426">
    <property type="entry name" value="PAS_9"/>
    <property type="match status" value="2"/>
</dbReference>
<dbReference type="PROSITE" id="PS50109">
    <property type="entry name" value="HIS_KIN"/>
    <property type="match status" value="1"/>
</dbReference>
<keyword evidence="7" id="KW-0547">Nucleotide-binding</keyword>
<evidence type="ECO:0000256" key="12">
    <source>
        <dbReference type="PROSITE-ProRule" id="PRU00169"/>
    </source>
</evidence>
<dbReference type="InterPro" id="IPR000700">
    <property type="entry name" value="PAS-assoc_C"/>
</dbReference>
<dbReference type="InterPro" id="IPR000014">
    <property type="entry name" value="PAS"/>
</dbReference>
<keyword evidence="8" id="KW-0418">Kinase</keyword>
<dbReference type="CDD" id="cd00130">
    <property type="entry name" value="PAS"/>
    <property type="match status" value="2"/>
</dbReference>
<dbReference type="InterPro" id="IPR050736">
    <property type="entry name" value="Sensor_HK_Regulatory"/>
</dbReference>
<dbReference type="Gene3D" id="3.30.565.10">
    <property type="entry name" value="Histidine kinase-like ATPase, C-terminal domain"/>
    <property type="match status" value="1"/>
</dbReference>
<dbReference type="Gene3D" id="1.10.287.130">
    <property type="match status" value="1"/>
</dbReference>
<dbReference type="Gene3D" id="3.30.450.20">
    <property type="entry name" value="PAS domain"/>
    <property type="match status" value="2"/>
</dbReference>
<dbReference type="PROSITE" id="PS50113">
    <property type="entry name" value="PAC"/>
    <property type="match status" value="2"/>
</dbReference>
<dbReference type="Gene3D" id="3.40.50.2300">
    <property type="match status" value="1"/>
</dbReference>
<keyword evidence="11" id="KW-0472">Membrane</keyword>
<evidence type="ECO:0000256" key="11">
    <source>
        <dbReference type="ARBA" id="ARBA00023136"/>
    </source>
</evidence>
<evidence type="ECO:0000313" key="13">
    <source>
        <dbReference type="EMBL" id="MCS4122229.1"/>
    </source>
</evidence>
<accession>A0A9X2T6T6</accession>
<dbReference type="InterPro" id="IPR005467">
    <property type="entry name" value="His_kinase_dom"/>
</dbReference>
<evidence type="ECO:0000256" key="3">
    <source>
        <dbReference type="ARBA" id="ARBA00012438"/>
    </source>
</evidence>
<dbReference type="PRINTS" id="PR00344">
    <property type="entry name" value="BCTRLSENSOR"/>
</dbReference>
<gene>
    <name evidence="13" type="ORF">GGP45_002589</name>
</gene>
<dbReference type="SMART" id="SM00086">
    <property type="entry name" value="PAC"/>
    <property type="match status" value="2"/>
</dbReference>
<keyword evidence="10" id="KW-0902">Two-component regulatory system</keyword>
<dbReference type="PROSITE" id="PS50110">
    <property type="entry name" value="RESPONSE_REGULATORY"/>
    <property type="match status" value="1"/>
</dbReference>
<dbReference type="GO" id="GO:0005524">
    <property type="term" value="F:ATP binding"/>
    <property type="evidence" value="ECO:0007669"/>
    <property type="project" value="UniProtKB-KW"/>
</dbReference>
<dbReference type="SUPFAM" id="SSF52172">
    <property type="entry name" value="CheY-like"/>
    <property type="match status" value="1"/>
</dbReference>
<dbReference type="EC" id="2.7.13.3" evidence="3"/>
<evidence type="ECO:0000256" key="6">
    <source>
        <dbReference type="ARBA" id="ARBA00022679"/>
    </source>
</evidence>
<dbReference type="InterPro" id="IPR011006">
    <property type="entry name" value="CheY-like_superfamily"/>
</dbReference>
<dbReference type="GO" id="GO:0005886">
    <property type="term" value="C:plasma membrane"/>
    <property type="evidence" value="ECO:0007669"/>
    <property type="project" value="UniProtKB-SubCell"/>
</dbReference>
<evidence type="ECO:0000256" key="7">
    <source>
        <dbReference type="ARBA" id="ARBA00022741"/>
    </source>
</evidence>
<comment type="caution">
    <text evidence="13">The sequence shown here is derived from an EMBL/GenBank/DDBJ whole genome shotgun (WGS) entry which is preliminary data.</text>
</comment>
<dbReference type="CDD" id="cd00082">
    <property type="entry name" value="HisKA"/>
    <property type="match status" value="1"/>
</dbReference>
<dbReference type="PANTHER" id="PTHR43711:SF26">
    <property type="entry name" value="SENSOR HISTIDINE KINASE RCSC"/>
    <property type="match status" value="1"/>
</dbReference>
<feature type="modified residue" description="4-aspartylphosphate" evidence="12">
    <location>
        <position position="5"/>
    </location>
</feature>
<keyword evidence="4" id="KW-1003">Cell membrane</keyword>
<dbReference type="SMART" id="SM00091">
    <property type="entry name" value="PAS"/>
    <property type="match status" value="2"/>
</dbReference>
<keyword evidence="9" id="KW-0067">ATP-binding</keyword>